<dbReference type="PIRSF" id="PIRSF003092">
    <property type="entry name" value="MinD"/>
    <property type="match status" value="1"/>
</dbReference>
<dbReference type="GO" id="GO:0016887">
    <property type="term" value="F:ATP hydrolysis activity"/>
    <property type="evidence" value="ECO:0007669"/>
    <property type="project" value="TreeGrafter"/>
</dbReference>
<comment type="caution">
    <text evidence="3">The sequence shown here is derived from an EMBL/GenBank/DDBJ whole genome shotgun (WGS) entry which is preliminary data.</text>
</comment>
<sequence>MDQAQTLREYMNRFNVQQHNKPASKVITITSGKGGVGKSNFTLNFALGLQTAGKKVVVLDLDLSTANINILMGGTSRYSLADIFRKQKNIWEVLEKGAAGIEYIAGGLEIEDLLEFDKHSLTFFWSQIQELQSYADFILLDTGAGISKELVDFILASDETILVTTPEPTAIADSYAVLKTIFQTAKNSNPKFRLVVNRAQTYGEAVETSRALKSASNKFLKIELNTLGFMMEDLYVRKSVKLQTPFFNAFPNCEASKNIKQIVNSFIPENSLNSSTAPKGIRGFIEKLMIRGKISQGEK</sequence>
<dbReference type="InterPro" id="IPR033756">
    <property type="entry name" value="YlxH/NBP35"/>
</dbReference>
<dbReference type="GO" id="GO:0009898">
    <property type="term" value="C:cytoplasmic side of plasma membrane"/>
    <property type="evidence" value="ECO:0007669"/>
    <property type="project" value="TreeGrafter"/>
</dbReference>
<protein>
    <submittedName>
        <fullName evidence="3">MinD/ParA family protein</fullName>
    </submittedName>
</protein>
<keyword evidence="1" id="KW-0547">Nucleotide-binding</keyword>
<dbReference type="InterPro" id="IPR050625">
    <property type="entry name" value="ParA/MinD_ATPase"/>
</dbReference>
<dbReference type="PANTHER" id="PTHR43384">
    <property type="entry name" value="SEPTUM SITE-DETERMINING PROTEIN MIND HOMOLOG, CHLOROPLASTIC-RELATED"/>
    <property type="match status" value="1"/>
</dbReference>
<dbReference type="PANTHER" id="PTHR43384:SF4">
    <property type="entry name" value="CELLULOSE BIOSYNTHESIS PROTEIN BCSQ-RELATED"/>
    <property type="match status" value="1"/>
</dbReference>
<name>A0A942Y7W6_9BACI</name>
<keyword evidence="2" id="KW-0067">ATP-binding</keyword>
<dbReference type="Gene3D" id="3.40.50.300">
    <property type="entry name" value="P-loop containing nucleotide triphosphate hydrolases"/>
    <property type="match status" value="1"/>
</dbReference>
<dbReference type="SUPFAM" id="SSF52540">
    <property type="entry name" value="P-loop containing nucleoside triphosphate hydrolases"/>
    <property type="match status" value="1"/>
</dbReference>
<dbReference type="AlphaFoldDB" id="A0A942Y7W6"/>
<organism evidence="3">
    <name type="scientific">Neobacillus citreus</name>
    <dbReference type="NCBI Taxonomy" id="2833578"/>
    <lineage>
        <taxon>Bacteria</taxon>
        <taxon>Bacillati</taxon>
        <taxon>Bacillota</taxon>
        <taxon>Bacilli</taxon>
        <taxon>Bacillales</taxon>
        <taxon>Bacillaceae</taxon>
        <taxon>Neobacillus</taxon>
    </lineage>
</organism>
<dbReference type="GO" id="GO:0051782">
    <property type="term" value="P:negative regulation of cell division"/>
    <property type="evidence" value="ECO:0007669"/>
    <property type="project" value="TreeGrafter"/>
</dbReference>
<dbReference type="EMBL" id="JAGYPE010000001">
    <property type="protein sequence ID" value="MBS4180295.1"/>
    <property type="molecule type" value="Genomic_DNA"/>
</dbReference>
<proteinExistence type="predicted"/>
<dbReference type="GO" id="GO:0005524">
    <property type="term" value="F:ATP binding"/>
    <property type="evidence" value="ECO:0007669"/>
    <property type="project" value="UniProtKB-KW"/>
</dbReference>
<dbReference type="Pfam" id="PF10609">
    <property type="entry name" value="ParA"/>
    <property type="match status" value="1"/>
</dbReference>
<dbReference type="InterPro" id="IPR033875">
    <property type="entry name" value="FlhG"/>
</dbReference>
<reference evidence="3" key="1">
    <citation type="submission" date="2021-05" db="EMBL/GenBank/DDBJ databases">
        <title>Novel Bacillus species.</title>
        <authorList>
            <person name="Liu G."/>
        </authorList>
    </citation>
    <scope>NUCLEOTIDE SEQUENCE</scope>
    <source>
        <strain evidence="3">FJAT-50051</strain>
    </source>
</reference>
<evidence type="ECO:0000256" key="1">
    <source>
        <dbReference type="ARBA" id="ARBA00022741"/>
    </source>
</evidence>
<dbReference type="GO" id="GO:0005829">
    <property type="term" value="C:cytosol"/>
    <property type="evidence" value="ECO:0007669"/>
    <property type="project" value="TreeGrafter"/>
</dbReference>
<dbReference type="InterPro" id="IPR027417">
    <property type="entry name" value="P-loop_NTPase"/>
</dbReference>
<dbReference type="CDD" id="cd02038">
    <property type="entry name" value="FlhG-like"/>
    <property type="match status" value="1"/>
</dbReference>
<dbReference type="InterPro" id="IPR025501">
    <property type="entry name" value="MinD_FleN"/>
</dbReference>
<accession>A0A942Y7W6</accession>
<gene>
    <name evidence="3" type="ORF">KHB02_02710</name>
</gene>
<evidence type="ECO:0000256" key="2">
    <source>
        <dbReference type="ARBA" id="ARBA00022840"/>
    </source>
</evidence>
<evidence type="ECO:0000313" key="3">
    <source>
        <dbReference type="EMBL" id="MBS4180295.1"/>
    </source>
</evidence>
<dbReference type="RefSeq" id="WP_213140293.1">
    <property type="nucleotide sequence ID" value="NZ_JAGYPE020000025.1"/>
</dbReference>